<gene>
    <name evidence="1" type="ORF">TNCV_242851</name>
</gene>
<name>A0A8X6W4B1_TRICX</name>
<dbReference type="Proteomes" id="UP000887159">
    <property type="component" value="Unassembled WGS sequence"/>
</dbReference>
<dbReference type="AlphaFoldDB" id="A0A8X6W4B1"/>
<keyword evidence="2" id="KW-1185">Reference proteome</keyword>
<accession>A0A8X6W4B1</accession>
<evidence type="ECO:0000313" key="2">
    <source>
        <dbReference type="Proteomes" id="UP000887159"/>
    </source>
</evidence>
<proteinExistence type="predicted"/>
<dbReference type="EMBL" id="BMAU01021381">
    <property type="protein sequence ID" value="GFY27820.1"/>
    <property type="molecule type" value="Genomic_DNA"/>
</dbReference>
<organism evidence="1 2">
    <name type="scientific">Trichonephila clavipes</name>
    <name type="common">Golden silk orbweaver</name>
    <name type="synonym">Nephila clavipes</name>
    <dbReference type="NCBI Taxonomy" id="2585209"/>
    <lineage>
        <taxon>Eukaryota</taxon>
        <taxon>Metazoa</taxon>
        <taxon>Ecdysozoa</taxon>
        <taxon>Arthropoda</taxon>
        <taxon>Chelicerata</taxon>
        <taxon>Arachnida</taxon>
        <taxon>Araneae</taxon>
        <taxon>Araneomorphae</taxon>
        <taxon>Entelegynae</taxon>
        <taxon>Araneoidea</taxon>
        <taxon>Nephilidae</taxon>
        <taxon>Trichonephila</taxon>
    </lineage>
</organism>
<comment type="caution">
    <text evidence="1">The sequence shown here is derived from an EMBL/GenBank/DDBJ whole genome shotgun (WGS) entry which is preliminary data.</text>
</comment>
<reference evidence="1" key="1">
    <citation type="submission" date="2020-08" db="EMBL/GenBank/DDBJ databases">
        <title>Multicomponent nature underlies the extraordinary mechanical properties of spider dragline silk.</title>
        <authorList>
            <person name="Kono N."/>
            <person name="Nakamura H."/>
            <person name="Mori M."/>
            <person name="Yoshida Y."/>
            <person name="Ohtoshi R."/>
            <person name="Malay A.D."/>
            <person name="Moran D.A.P."/>
            <person name="Tomita M."/>
            <person name="Numata K."/>
            <person name="Arakawa K."/>
        </authorList>
    </citation>
    <scope>NUCLEOTIDE SEQUENCE</scope>
</reference>
<protein>
    <submittedName>
        <fullName evidence="1">Uncharacterized protein</fullName>
    </submittedName>
</protein>
<evidence type="ECO:0000313" key="1">
    <source>
        <dbReference type="EMBL" id="GFY27820.1"/>
    </source>
</evidence>
<sequence length="74" mass="7872">MVANDAKVTNLALPPSSHSIAIITFWCWSKKSPNFGIYCGIVVAEATDIVVIAVAEAKNIVVEAKNIVGWVLCA</sequence>